<dbReference type="CDD" id="cd15787">
    <property type="entry name" value="YycH_N"/>
    <property type="match status" value="1"/>
</dbReference>
<evidence type="ECO:0000313" key="3">
    <source>
        <dbReference type="EMBL" id="KRO08831.1"/>
    </source>
</evidence>
<dbReference type="InterPro" id="IPR009996">
    <property type="entry name" value="YycH"/>
</dbReference>
<reference evidence="3 4" key="1">
    <citation type="journal article" date="2015" name="Genome Announc.">
        <title>Expanding the biotechnology potential of lactobacilli through comparative genomics of 213 strains and associated genera.</title>
        <authorList>
            <person name="Sun Z."/>
            <person name="Harris H.M."/>
            <person name="McCann A."/>
            <person name="Guo C."/>
            <person name="Argimon S."/>
            <person name="Zhang W."/>
            <person name="Yang X."/>
            <person name="Jeffery I.B."/>
            <person name="Cooney J.C."/>
            <person name="Kagawa T.F."/>
            <person name="Liu W."/>
            <person name="Song Y."/>
            <person name="Salvetti E."/>
            <person name="Wrobel A."/>
            <person name="Rasinkangas P."/>
            <person name="Parkhill J."/>
            <person name="Rea M.C."/>
            <person name="O'Sullivan O."/>
            <person name="Ritari J."/>
            <person name="Douillard F.P."/>
            <person name="Paul Ross R."/>
            <person name="Yang R."/>
            <person name="Briner A.E."/>
            <person name="Felis G.E."/>
            <person name="de Vos W.M."/>
            <person name="Barrangou R."/>
            <person name="Klaenhammer T.R."/>
            <person name="Caufield P.W."/>
            <person name="Cui Y."/>
            <person name="Zhang H."/>
            <person name="O'Toole P.W."/>
        </authorList>
    </citation>
    <scope>NUCLEOTIDE SEQUENCE [LARGE SCALE GENOMIC DNA]</scope>
    <source>
        <strain evidence="3 4">DSM 26202</strain>
    </source>
</reference>
<keyword evidence="1" id="KW-0472">Membrane</keyword>
<keyword evidence="1" id="KW-1133">Transmembrane helix</keyword>
<dbReference type="Gene3D" id="3.30.310.160">
    <property type="entry name" value="YycH protein, domain 2"/>
    <property type="match status" value="1"/>
</dbReference>
<dbReference type="EMBL" id="JQCH01000023">
    <property type="protein sequence ID" value="KRO08831.1"/>
    <property type="molecule type" value="Genomic_DNA"/>
</dbReference>
<comment type="caution">
    <text evidence="3">The sequence shown here is derived from an EMBL/GenBank/DDBJ whole genome shotgun (WGS) entry which is preliminary data.</text>
</comment>
<organism evidence="3 4">
    <name type="scientific">Paucilactobacillus hokkaidonensis</name>
    <dbReference type="NCBI Taxonomy" id="1193095"/>
    <lineage>
        <taxon>Bacteria</taxon>
        <taxon>Bacillati</taxon>
        <taxon>Bacillota</taxon>
        <taxon>Bacilli</taxon>
        <taxon>Lactobacillales</taxon>
        <taxon>Lactobacillaceae</taxon>
        <taxon>Paucilactobacillus</taxon>
    </lineage>
</organism>
<feature type="domain" description="Regulatory protein YycH" evidence="2">
    <location>
        <begin position="16"/>
        <end position="433"/>
    </location>
</feature>
<feature type="transmembrane region" description="Helical" evidence="1">
    <location>
        <begin position="12"/>
        <end position="33"/>
    </location>
</feature>
<accession>A0ABR5Q3D7</accession>
<name>A0ABR5Q3D7_9LACO</name>
<keyword evidence="4" id="KW-1185">Reference proteome</keyword>
<dbReference type="Pfam" id="PF07435">
    <property type="entry name" value="YycH"/>
    <property type="match status" value="1"/>
</dbReference>
<dbReference type="Proteomes" id="UP000051884">
    <property type="component" value="Unassembled WGS sequence"/>
</dbReference>
<evidence type="ECO:0000259" key="2">
    <source>
        <dbReference type="Pfam" id="PF07435"/>
    </source>
</evidence>
<sequence length="439" mass="50699">MNGKMIRRIRDKWLQIILTIAVLISLVLSWFIWTNPARYEHSRESDSSGQSQLTSKSISDIFLPTQVIKTKQNGTQYLLHAKKNNIILSLKQKLGKWELGSERKVTIENKKQYQKYLMKKNSIALNYPDQVSTSVFNDTFGQSINKRRVKQFNRIIIPLQHPNYIYLLSDQSTSVYRVHVTKRPQLNEIKKLVNSKKDQYRVKEQLINNQFMLTYPKSISMPTYSYLMNKQSANSFMTTLLNSVSSSSVSVHKKNHMTTYTDGSNKRMVVNTKSGAVSYENFTDTTKNIGSINSLLTKSFQQLSSIGVPLENIRYDYSSTDKNEVVYRGYVESFPIFNQTDYGTVQIKYLNNGEQKNFFSLYSLQVPVPNGTKQVSVPSTKDALANLEQAGVKTAKIKNMRLAYEWQTNKDSSMVIDLKPTYYVYYQGKWQNYTTLIDQ</sequence>
<keyword evidence="1" id="KW-0812">Transmembrane</keyword>
<dbReference type="InterPro" id="IPR042274">
    <property type="entry name" value="YycH/YycI_2"/>
</dbReference>
<evidence type="ECO:0000256" key="1">
    <source>
        <dbReference type="SAM" id="Phobius"/>
    </source>
</evidence>
<protein>
    <submittedName>
        <fullName evidence="3">YycH family protein</fullName>
    </submittedName>
</protein>
<gene>
    <name evidence="3" type="ORF">IV59_GL001105</name>
</gene>
<proteinExistence type="predicted"/>
<evidence type="ECO:0000313" key="4">
    <source>
        <dbReference type="Proteomes" id="UP000051884"/>
    </source>
</evidence>